<protein>
    <recommendedName>
        <fullName evidence="1">Methyltransferase type 11 domain-containing protein</fullName>
    </recommendedName>
</protein>
<gene>
    <name evidence="2" type="ORF">METZ01_LOCUS47083</name>
</gene>
<dbReference type="InterPro" id="IPR029063">
    <property type="entry name" value="SAM-dependent_MTases_sf"/>
</dbReference>
<evidence type="ECO:0000259" key="1">
    <source>
        <dbReference type="Pfam" id="PF08241"/>
    </source>
</evidence>
<dbReference type="InterPro" id="IPR013216">
    <property type="entry name" value="Methyltransf_11"/>
</dbReference>
<dbReference type="CDD" id="cd02440">
    <property type="entry name" value="AdoMet_MTases"/>
    <property type="match status" value="1"/>
</dbReference>
<name>A0A381RT26_9ZZZZ</name>
<dbReference type="PANTHER" id="PTHR43591">
    <property type="entry name" value="METHYLTRANSFERASE"/>
    <property type="match status" value="1"/>
</dbReference>
<dbReference type="AlphaFoldDB" id="A0A381RT26"/>
<dbReference type="SUPFAM" id="SSF53335">
    <property type="entry name" value="S-adenosyl-L-methionine-dependent methyltransferases"/>
    <property type="match status" value="1"/>
</dbReference>
<dbReference type="EMBL" id="UINC01002216">
    <property type="protein sequence ID" value="SUZ94229.1"/>
    <property type="molecule type" value="Genomic_DNA"/>
</dbReference>
<dbReference type="Gene3D" id="3.40.50.150">
    <property type="entry name" value="Vaccinia Virus protein VP39"/>
    <property type="match status" value="1"/>
</dbReference>
<proteinExistence type="predicted"/>
<organism evidence="2">
    <name type="scientific">marine metagenome</name>
    <dbReference type="NCBI Taxonomy" id="408172"/>
    <lineage>
        <taxon>unclassified sequences</taxon>
        <taxon>metagenomes</taxon>
        <taxon>ecological metagenomes</taxon>
    </lineage>
</organism>
<dbReference type="Pfam" id="PF08241">
    <property type="entry name" value="Methyltransf_11"/>
    <property type="match status" value="1"/>
</dbReference>
<evidence type="ECO:0000313" key="2">
    <source>
        <dbReference type="EMBL" id="SUZ94229.1"/>
    </source>
</evidence>
<dbReference type="GO" id="GO:0008757">
    <property type="term" value="F:S-adenosylmethionine-dependent methyltransferase activity"/>
    <property type="evidence" value="ECO:0007669"/>
    <property type="project" value="InterPro"/>
</dbReference>
<reference evidence="2" key="1">
    <citation type="submission" date="2018-05" db="EMBL/GenBank/DDBJ databases">
        <authorList>
            <person name="Lanie J.A."/>
            <person name="Ng W.-L."/>
            <person name="Kazmierczak K.M."/>
            <person name="Andrzejewski T.M."/>
            <person name="Davidsen T.M."/>
            <person name="Wayne K.J."/>
            <person name="Tettelin H."/>
            <person name="Glass J.I."/>
            <person name="Rusch D."/>
            <person name="Podicherti R."/>
            <person name="Tsui H.-C.T."/>
            <person name="Winkler M.E."/>
        </authorList>
    </citation>
    <scope>NUCLEOTIDE SEQUENCE</scope>
</reference>
<accession>A0A381RT26</accession>
<feature type="domain" description="Methyltransferase type 11" evidence="1">
    <location>
        <begin position="53"/>
        <end position="149"/>
    </location>
</feature>
<sequence>MKMEKRNISGWSGMSDEYQEQSFISLTDIHLAPLSLGDEEVGLIDNFVGKRFLELGCGAAQNSIVADRQGAYAVAVDGSSRQLYHAVKLRRESNSNVELVKADLENLDWLKSESFDYVISMFALEFVEDIERFIAQCFRVLRADGTFILSTVHPLSAFDWDDKKSELIVSDYFNPPIEIWKDSRNEVSSPNFTLFRTIGEIFTTISNVGFLVQKLLEPVAENRANSAKIPYGGQYWEPFRNRLERIPFAIVMKAKKP</sequence>